<dbReference type="Proteomes" id="UP000215914">
    <property type="component" value="Unassembled WGS sequence"/>
</dbReference>
<accession>A0A9K3DLU8</accession>
<comment type="caution">
    <text evidence="1">The sequence shown here is derived from an EMBL/GenBank/DDBJ whole genome shotgun (WGS) entry which is preliminary data.</text>
</comment>
<evidence type="ECO:0000313" key="1">
    <source>
        <dbReference type="EMBL" id="KAF5756381.1"/>
    </source>
</evidence>
<protein>
    <submittedName>
        <fullName evidence="1">Uncharacterized protein</fullName>
    </submittedName>
</protein>
<organism evidence="1 2">
    <name type="scientific">Helianthus annuus</name>
    <name type="common">Common sunflower</name>
    <dbReference type="NCBI Taxonomy" id="4232"/>
    <lineage>
        <taxon>Eukaryota</taxon>
        <taxon>Viridiplantae</taxon>
        <taxon>Streptophyta</taxon>
        <taxon>Embryophyta</taxon>
        <taxon>Tracheophyta</taxon>
        <taxon>Spermatophyta</taxon>
        <taxon>Magnoliopsida</taxon>
        <taxon>eudicotyledons</taxon>
        <taxon>Gunneridae</taxon>
        <taxon>Pentapetalae</taxon>
        <taxon>asterids</taxon>
        <taxon>campanulids</taxon>
        <taxon>Asterales</taxon>
        <taxon>Asteraceae</taxon>
        <taxon>Asteroideae</taxon>
        <taxon>Heliantheae alliance</taxon>
        <taxon>Heliantheae</taxon>
        <taxon>Helianthus</taxon>
    </lineage>
</organism>
<evidence type="ECO:0000313" key="2">
    <source>
        <dbReference type="Proteomes" id="UP000215914"/>
    </source>
</evidence>
<reference evidence="1" key="1">
    <citation type="journal article" date="2017" name="Nature">
        <title>The sunflower genome provides insights into oil metabolism, flowering and Asterid evolution.</title>
        <authorList>
            <person name="Badouin H."/>
            <person name="Gouzy J."/>
            <person name="Grassa C.J."/>
            <person name="Murat F."/>
            <person name="Staton S.E."/>
            <person name="Cottret L."/>
            <person name="Lelandais-Briere C."/>
            <person name="Owens G.L."/>
            <person name="Carrere S."/>
            <person name="Mayjonade B."/>
            <person name="Legrand L."/>
            <person name="Gill N."/>
            <person name="Kane N.C."/>
            <person name="Bowers J.E."/>
            <person name="Hubner S."/>
            <person name="Bellec A."/>
            <person name="Berard A."/>
            <person name="Berges H."/>
            <person name="Blanchet N."/>
            <person name="Boniface M.C."/>
            <person name="Brunel D."/>
            <person name="Catrice O."/>
            <person name="Chaidir N."/>
            <person name="Claudel C."/>
            <person name="Donnadieu C."/>
            <person name="Faraut T."/>
            <person name="Fievet G."/>
            <person name="Helmstetter N."/>
            <person name="King M."/>
            <person name="Knapp S.J."/>
            <person name="Lai Z."/>
            <person name="Le Paslier M.C."/>
            <person name="Lippi Y."/>
            <person name="Lorenzon L."/>
            <person name="Mandel J.R."/>
            <person name="Marage G."/>
            <person name="Marchand G."/>
            <person name="Marquand E."/>
            <person name="Bret-Mestries E."/>
            <person name="Morien E."/>
            <person name="Nambeesan S."/>
            <person name="Nguyen T."/>
            <person name="Pegot-Espagnet P."/>
            <person name="Pouilly N."/>
            <person name="Raftis F."/>
            <person name="Sallet E."/>
            <person name="Schiex T."/>
            <person name="Thomas J."/>
            <person name="Vandecasteele C."/>
            <person name="Vares D."/>
            <person name="Vear F."/>
            <person name="Vautrin S."/>
            <person name="Crespi M."/>
            <person name="Mangin B."/>
            <person name="Burke J.M."/>
            <person name="Salse J."/>
            <person name="Munos S."/>
            <person name="Vincourt P."/>
            <person name="Rieseberg L.H."/>
            <person name="Langlade N.B."/>
        </authorList>
    </citation>
    <scope>NUCLEOTIDE SEQUENCE</scope>
    <source>
        <tissue evidence="1">Leaves</tissue>
    </source>
</reference>
<keyword evidence="2" id="KW-1185">Reference proteome</keyword>
<dbReference type="Gramene" id="mRNA:HanXRQr2_Chr17g0813981">
    <property type="protein sequence ID" value="mRNA:HanXRQr2_Chr17g0813981"/>
    <property type="gene ID" value="HanXRQr2_Chr17g0813981"/>
</dbReference>
<gene>
    <name evidence="1" type="ORF">HanXRQr2_Chr17g0813981</name>
</gene>
<name>A0A9K3DLU8_HELAN</name>
<proteinExistence type="predicted"/>
<dbReference type="AlphaFoldDB" id="A0A9K3DLU8"/>
<dbReference type="EMBL" id="MNCJ02000332">
    <property type="protein sequence ID" value="KAF5756381.1"/>
    <property type="molecule type" value="Genomic_DNA"/>
</dbReference>
<sequence length="47" mass="5341">MGSILKVLAFTTTNLVLVMLNIRGVVSYSLLVKMTCCWNSYWKGEKK</sequence>
<reference evidence="1" key="2">
    <citation type="submission" date="2020-06" db="EMBL/GenBank/DDBJ databases">
        <title>Helianthus annuus Genome sequencing and assembly Release 2.</title>
        <authorList>
            <person name="Gouzy J."/>
            <person name="Langlade N."/>
            <person name="Munos S."/>
        </authorList>
    </citation>
    <scope>NUCLEOTIDE SEQUENCE</scope>
    <source>
        <tissue evidence="1">Leaves</tissue>
    </source>
</reference>